<dbReference type="PANTHER" id="PTHR31595">
    <property type="entry name" value="LONG-CHAIN-ALCOHOL O-FATTY-ACYLTRANSFERASE 3-RELATED"/>
    <property type="match status" value="1"/>
</dbReference>
<evidence type="ECO:0000256" key="6">
    <source>
        <dbReference type="ARBA" id="ARBA00022989"/>
    </source>
</evidence>
<dbReference type="PANTHER" id="PTHR31595:SF57">
    <property type="entry name" value="OS04G0481900 PROTEIN"/>
    <property type="match status" value="1"/>
</dbReference>
<organism evidence="10 11">
    <name type="scientific">Mucor lusitanicus CBS 277.49</name>
    <dbReference type="NCBI Taxonomy" id="747725"/>
    <lineage>
        <taxon>Eukaryota</taxon>
        <taxon>Fungi</taxon>
        <taxon>Fungi incertae sedis</taxon>
        <taxon>Mucoromycota</taxon>
        <taxon>Mucoromycotina</taxon>
        <taxon>Mucoromycetes</taxon>
        <taxon>Mucorales</taxon>
        <taxon>Mucorineae</taxon>
        <taxon>Mucoraceae</taxon>
        <taxon>Mucor</taxon>
    </lineage>
</organism>
<evidence type="ECO:0000313" key="11">
    <source>
        <dbReference type="Proteomes" id="UP000077051"/>
    </source>
</evidence>
<dbReference type="Pfam" id="PF13813">
    <property type="entry name" value="MBOAT_2"/>
    <property type="match status" value="1"/>
</dbReference>
<gene>
    <name evidence="10" type="ORF">MUCCIDRAFT_189546</name>
</gene>
<dbReference type="GO" id="GO:0008374">
    <property type="term" value="F:O-acyltransferase activity"/>
    <property type="evidence" value="ECO:0007669"/>
    <property type="project" value="InterPro"/>
</dbReference>
<evidence type="ECO:0000256" key="4">
    <source>
        <dbReference type="ARBA" id="ARBA00022679"/>
    </source>
</evidence>
<comment type="pathway">
    <text evidence="2">Secondary metabolite biosynthesis.</text>
</comment>
<protein>
    <recommendedName>
        <fullName evidence="9">Wax synthase domain-containing protein</fullName>
    </recommendedName>
</protein>
<dbReference type="GO" id="GO:0016020">
    <property type="term" value="C:membrane"/>
    <property type="evidence" value="ECO:0007669"/>
    <property type="project" value="UniProtKB-SubCell"/>
</dbReference>
<comment type="subcellular location">
    <subcellularLocation>
        <location evidence="1">Membrane</location>
        <topology evidence="1">Multi-pass membrane protein</topology>
    </subcellularLocation>
</comment>
<evidence type="ECO:0000256" key="1">
    <source>
        <dbReference type="ARBA" id="ARBA00004141"/>
    </source>
</evidence>
<keyword evidence="6 8" id="KW-1133">Transmembrane helix</keyword>
<dbReference type="VEuPathDB" id="FungiDB:MUCCIDRAFT_189546"/>
<evidence type="ECO:0000256" key="8">
    <source>
        <dbReference type="SAM" id="Phobius"/>
    </source>
</evidence>
<dbReference type="EMBL" id="AMYB01000004">
    <property type="protein sequence ID" value="OAD03184.1"/>
    <property type="molecule type" value="Genomic_DNA"/>
</dbReference>
<comment type="caution">
    <text evidence="10">The sequence shown here is derived from an EMBL/GenBank/DDBJ whole genome shotgun (WGS) entry which is preliminary data.</text>
</comment>
<dbReference type="InterPro" id="IPR044851">
    <property type="entry name" value="Wax_synthase"/>
</dbReference>
<evidence type="ECO:0000256" key="7">
    <source>
        <dbReference type="ARBA" id="ARBA00023136"/>
    </source>
</evidence>
<name>A0A168L753_MUCCL</name>
<evidence type="ECO:0000259" key="9">
    <source>
        <dbReference type="Pfam" id="PF13813"/>
    </source>
</evidence>
<dbReference type="OrthoDB" id="1077582at2759"/>
<keyword evidence="4" id="KW-0808">Transferase</keyword>
<feature type="transmembrane region" description="Helical" evidence="8">
    <location>
        <begin position="273"/>
        <end position="295"/>
    </location>
</feature>
<keyword evidence="11" id="KW-1185">Reference proteome</keyword>
<feature type="transmembrane region" description="Helical" evidence="8">
    <location>
        <begin position="350"/>
        <end position="368"/>
    </location>
</feature>
<feature type="transmembrane region" description="Helical" evidence="8">
    <location>
        <begin position="75"/>
        <end position="98"/>
    </location>
</feature>
<keyword evidence="7 8" id="KW-0472">Membrane</keyword>
<dbReference type="Proteomes" id="UP000077051">
    <property type="component" value="Unassembled WGS sequence"/>
</dbReference>
<dbReference type="AlphaFoldDB" id="A0A168L753"/>
<reference evidence="10 11" key="1">
    <citation type="submission" date="2015-06" db="EMBL/GenBank/DDBJ databases">
        <title>Expansion of signal transduction pathways in fungi by whole-genome duplication.</title>
        <authorList>
            <consortium name="DOE Joint Genome Institute"/>
            <person name="Corrochano L.M."/>
            <person name="Kuo A."/>
            <person name="Marcet-Houben M."/>
            <person name="Polaino S."/>
            <person name="Salamov A."/>
            <person name="Villalobos J.M."/>
            <person name="Alvarez M.I."/>
            <person name="Avalos J."/>
            <person name="Benito E.P."/>
            <person name="Benoit I."/>
            <person name="Burger G."/>
            <person name="Camino L.P."/>
            <person name="Canovas D."/>
            <person name="Cerda-Olmedo E."/>
            <person name="Cheng J.-F."/>
            <person name="Dominguez A."/>
            <person name="Elias M."/>
            <person name="Eslava A.P."/>
            <person name="Glaser F."/>
            <person name="Grimwood J."/>
            <person name="Gutierrez G."/>
            <person name="Heitman J."/>
            <person name="Henrissat B."/>
            <person name="Iturriaga E.A."/>
            <person name="Lang B.F."/>
            <person name="Lavin J.L."/>
            <person name="Lee S."/>
            <person name="Li W."/>
            <person name="Lindquist E."/>
            <person name="Lopez-Garcia S."/>
            <person name="Luque E.M."/>
            <person name="Marcos A.T."/>
            <person name="Martin J."/>
            <person name="Mccluskey K."/>
            <person name="Medina H.R."/>
            <person name="Miralles-Duran A."/>
            <person name="Miyazaki A."/>
            <person name="Munoz-Torres E."/>
            <person name="Oguiza J.A."/>
            <person name="Ohm R."/>
            <person name="Olmedo M."/>
            <person name="Orejas M."/>
            <person name="Ortiz-Castellanos L."/>
            <person name="Pisabarro A.G."/>
            <person name="Rodriguez-Romero J."/>
            <person name="Ruiz-Herrera J."/>
            <person name="Ruiz-Vazquez R."/>
            <person name="Sanz C."/>
            <person name="Schackwitz W."/>
            <person name="Schmutz J."/>
            <person name="Shahriari M."/>
            <person name="Shelest E."/>
            <person name="Silva-Franco F."/>
            <person name="Soanes D."/>
            <person name="Syed K."/>
            <person name="Tagua V.G."/>
            <person name="Talbot N.J."/>
            <person name="Thon M."/>
            <person name="De Vries R.P."/>
            <person name="Wiebenga A."/>
            <person name="Yadav J.S."/>
            <person name="Braun E.L."/>
            <person name="Baker S."/>
            <person name="Garre V."/>
            <person name="Horwitz B."/>
            <person name="Torres-Martinez S."/>
            <person name="Idnurm A."/>
            <person name="Herrera-Estrella A."/>
            <person name="Gabaldon T."/>
            <person name="Grigoriev I.V."/>
        </authorList>
    </citation>
    <scope>NUCLEOTIDE SEQUENCE [LARGE SCALE GENOMIC DNA]</scope>
    <source>
        <strain evidence="10 11">CBS 277.49</strain>
    </source>
</reference>
<dbReference type="GO" id="GO:0006629">
    <property type="term" value="P:lipid metabolic process"/>
    <property type="evidence" value="ECO:0007669"/>
    <property type="project" value="InterPro"/>
</dbReference>
<dbReference type="STRING" id="747725.A0A168L753"/>
<evidence type="ECO:0000256" key="5">
    <source>
        <dbReference type="ARBA" id="ARBA00022692"/>
    </source>
</evidence>
<feature type="transmembrane region" description="Helical" evidence="8">
    <location>
        <begin position="20"/>
        <end position="38"/>
    </location>
</feature>
<sequence>MKLLQYFETGPTRIPISTSYYLGWIAALLYTQNILASIKPTTMSTNMKRVFATPLLVADLALPVIFMDLSGSWNLLGATIPFMAFLRFLDLFWVAPIVQGKEACASMKFLQEEFWACLRKFPKNKEEEKKYVKDRKFYHIIPHFIVHAIISDIIGAWFMTFTKEDIMRMYHTQPLFFFGFFCMALVAMSSGFVANGYIMQLIYVLMYEKGSYCKAQWRRLMEFPICATSLGDIWSFRWHQSLKPTWLNLPFTEVRILTERALTKRHIKSAKRLGIMAAALSVFMISGALHEYLVYVNVGLASYKSTFMGQEMCFFTIHGIAVMLEKFVAKAFKGQHWVHTSPMVIWLRRAWALGFACYTFPLFLKGFMEFDSWHAGSFTPYQPKILEIMRQTPGMRRLCGSLF</sequence>
<evidence type="ECO:0000313" key="10">
    <source>
        <dbReference type="EMBL" id="OAD03184.1"/>
    </source>
</evidence>
<evidence type="ECO:0000256" key="3">
    <source>
        <dbReference type="ARBA" id="ARBA00007282"/>
    </source>
</evidence>
<feature type="transmembrane region" description="Helical" evidence="8">
    <location>
        <begin position="137"/>
        <end position="158"/>
    </location>
</feature>
<feature type="transmembrane region" description="Helical" evidence="8">
    <location>
        <begin position="307"/>
        <end position="329"/>
    </location>
</feature>
<evidence type="ECO:0000256" key="2">
    <source>
        <dbReference type="ARBA" id="ARBA00005179"/>
    </source>
</evidence>
<dbReference type="InterPro" id="IPR032805">
    <property type="entry name" value="Wax_synthase_dom"/>
</dbReference>
<feature type="transmembrane region" description="Helical" evidence="8">
    <location>
        <begin position="178"/>
        <end position="205"/>
    </location>
</feature>
<comment type="similarity">
    <text evidence="3">Belongs to the wax synthase family.</text>
</comment>
<feature type="domain" description="Wax synthase" evidence="9">
    <location>
        <begin position="217"/>
        <end position="315"/>
    </location>
</feature>
<keyword evidence="5 8" id="KW-0812">Transmembrane</keyword>
<accession>A0A168L753</accession>
<feature type="transmembrane region" description="Helical" evidence="8">
    <location>
        <begin position="50"/>
        <end position="69"/>
    </location>
</feature>
<proteinExistence type="inferred from homology"/>